<keyword evidence="6" id="KW-0496">Mitochondrion</keyword>
<evidence type="ECO:0000256" key="4">
    <source>
        <dbReference type="ARBA" id="ARBA00022946"/>
    </source>
</evidence>
<evidence type="ECO:0000256" key="10">
    <source>
        <dbReference type="ARBA" id="ARBA00035515"/>
    </source>
</evidence>
<reference evidence="11 12" key="1">
    <citation type="journal article" date="2023" name="Sci. Data">
        <title>Genome assembly of the Korean intertidal mud-creeper Batillaria attramentaria.</title>
        <authorList>
            <person name="Patra A.K."/>
            <person name="Ho P.T."/>
            <person name="Jun S."/>
            <person name="Lee S.J."/>
            <person name="Kim Y."/>
            <person name="Won Y.J."/>
        </authorList>
    </citation>
    <scope>NUCLEOTIDE SEQUENCE [LARGE SCALE GENOMIC DNA]</scope>
    <source>
        <strain evidence="11">Wonlab-2016</strain>
    </source>
</reference>
<keyword evidence="4" id="KW-0809">Transit peptide</keyword>
<comment type="subcellular location">
    <subcellularLocation>
        <location evidence="1">Mitochondrion</location>
    </subcellularLocation>
</comment>
<gene>
    <name evidence="11" type="ORF">BaRGS_00030284</name>
</gene>
<dbReference type="FunFam" id="4.10.640.10:FF:000008">
    <property type="entry name" value="28S ribosomal protein S18b, mitochondrial"/>
    <property type="match status" value="1"/>
</dbReference>
<evidence type="ECO:0000256" key="9">
    <source>
        <dbReference type="ARBA" id="ARBA00035130"/>
    </source>
</evidence>
<sequence length="201" mass="23179">MAVFSVRRLAVASRFMFSSLIRSQQAVRDPACRGIFTSVTQLQSASDDEKDMEEAQRKPQRLVVDPDTSIRYMESSAYAETYGDKPVWFHYRRNFKGQRPPETRKTCIRGGQISTGSPCPICRDEYLVLDHKNVKLLEQFVSPYTGEVLESKKTGICQKQHKTLIVEVMKAQDHGFLEKTVPFRKYDYSQYYDEKTGKVLS</sequence>
<dbReference type="PANTHER" id="PTHR13329">
    <property type="entry name" value="MITOCHONDRIAL RIBOSOMAL PROTEIN S18B"/>
    <property type="match status" value="1"/>
</dbReference>
<protein>
    <recommendedName>
        <fullName evidence="9">Small ribosomal subunit protein mS40</fullName>
    </recommendedName>
    <alternativeName>
        <fullName evidence="8">28S ribosomal protein S18-2, mitochondrial</fullName>
    </alternativeName>
    <alternativeName>
        <fullName evidence="10">28S ribosomal protein S18b, mitochondrial</fullName>
    </alternativeName>
</protein>
<evidence type="ECO:0000256" key="8">
    <source>
        <dbReference type="ARBA" id="ARBA00032055"/>
    </source>
</evidence>
<comment type="caution">
    <text evidence="11">The sequence shown here is derived from an EMBL/GenBank/DDBJ whole genome shotgun (WGS) entry which is preliminary data.</text>
</comment>
<evidence type="ECO:0000256" key="5">
    <source>
        <dbReference type="ARBA" id="ARBA00022980"/>
    </source>
</evidence>
<evidence type="ECO:0000256" key="6">
    <source>
        <dbReference type="ARBA" id="ARBA00023128"/>
    </source>
</evidence>
<organism evidence="11 12">
    <name type="scientific">Batillaria attramentaria</name>
    <dbReference type="NCBI Taxonomy" id="370345"/>
    <lineage>
        <taxon>Eukaryota</taxon>
        <taxon>Metazoa</taxon>
        <taxon>Spiralia</taxon>
        <taxon>Lophotrochozoa</taxon>
        <taxon>Mollusca</taxon>
        <taxon>Gastropoda</taxon>
        <taxon>Caenogastropoda</taxon>
        <taxon>Sorbeoconcha</taxon>
        <taxon>Cerithioidea</taxon>
        <taxon>Batillariidae</taxon>
        <taxon>Batillaria</taxon>
    </lineage>
</organism>
<keyword evidence="7" id="KW-0687">Ribonucleoprotein</keyword>
<dbReference type="EMBL" id="JACVVK020000325">
    <property type="protein sequence ID" value="KAK7478438.1"/>
    <property type="molecule type" value="Genomic_DNA"/>
</dbReference>
<dbReference type="InterPro" id="IPR040054">
    <property type="entry name" value="MRPS18B"/>
</dbReference>
<accession>A0ABD0JV83</accession>
<evidence type="ECO:0000313" key="12">
    <source>
        <dbReference type="Proteomes" id="UP001519460"/>
    </source>
</evidence>
<proteinExistence type="inferred from homology"/>
<evidence type="ECO:0000313" key="11">
    <source>
        <dbReference type="EMBL" id="KAK7478438.1"/>
    </source>
</evidence>
<keyword evidence="3" id="KW-0597">Phosphoprotein</keyword>
<dbReference type="GO" id="GO:0005763">
    <property type="term" value="C:mitochondrial small ribosomal subunit"/>
    <property type="evidence" value="ECO:0007669"/>
    <property type="project" value="UniProtKB-ARBA"/>
</dbReference>
<keyword evidence="5" id="KW-0689">Ribosomal protein</keyword>
<dbReference type="PANTHER" id="PTHR13329:SF2">
    <property type="entry name" value="SMALL RIBOSOMAL SUBUNIT PROTEIN MS40"/>
    <property type="match status" value="1"/>
</dbReference>
<dbReference type="Pfam" id="PF01084">
    <property type="entry name" value="Ribosomal_S18"/>
    <property type="match status" value="1"/>
</dbReference>
<dbReference type="InterPro" id="IPR036870">
    <property type="entry name" value="Ribosomal_bS18_sf"/>
</dbReference>
<comment type="similarity">
    <text evidence="2">Belongs to the bacterial ribosomal protein bS18 family. Mitochondrion-specific ribosomal protein mS40 subfamily.</text>
</comment>
<evidence type="ECO:0000256" key="1">
    <source>
        <dbReference type="ARBA" id="ARBA00004173"/>
    </source>
</evidence>
<dbReference type="AlphaFoldDB" id="A0ABD0JV83"/>
<dbReference type="SUPFAM" id="SSF46911">
    <property type="entry name" value="Ribosomal protein S18"/>
    <property type="match status" value="1"/>
</dbReference>
<dbReference type="Proteomes" id="UP001519460">
    <property type="component" value="Unassembled WGS sequence"/>
</dbReference>
<evidence type="ECO:0000256" key="3">
    <source>
        <dbReference type="ARBA" id="ARBA00022553"/>
    </source>
</evidence>
<evidence type="ECO:0000256" key="2">
    <source>
        <dbReference type="ARBA" id="ARBA00006136"/>
    </source>
</evidence>
<dbReference type="Gene3D" id="4.10.640.10">
    <property type="entry name" value="Ribosomal protein S18"/>
    <property type="match status" value="1"/>
</dbReference>
<name>A0ABD0JV83_9CAEN</name>
<dbReference type="InterPro" id="IPR001648">
    <property type="entry name" value="Ribosomal_bS18"/>
</dbReference>
<keyword evidence="12" id="KW-1185">Reference proteome</keyword>
<evidence type="ECO:0000256" key="7">
    <source>
        <dbReference type="ARBA" id="ARBA00023274"/>
    </source>
</evidence>